<dbReference type="EMBL" id="KV425636">
    <property type="protein sequence ID" value="KZT19655.1"/>
    <property type="molecule type" value="Genomic_DNA"/>
</dbReference>
<proteinExistence type="predicted"/>
<dbReference type="STRING" id="1314782.A0A165NHM4"/>
<evidence type="ECO:0000313" key="2">
    <source>
        <dbReference type="Proteomes" id="UP000076761"/>
    </source>
</evidence>
<reference evidence="1 2" key="1">
    <citation type="journal article" date="2016" name="Mol. Biol. Evol.">
        <title>Comparative Genomics of Early-Diverging Mushroom-Forming Fungi Provides Insights into the Origins of Lignocellulose Decay Capabilities.</title>
        <authorList>
            <person name="Nagy L.G."/>
            <person name="Riley R."/>
            <person name="Tritt A."/>
            <person name="Adam C."/>
            <person name="Daum C."/>
            <person name="Floudas D."/>
            <person name="Sun H."/>
            <person name="Yadav J.S."/>
            <person name="Pangilinan J."/>
            <person name="Larsson K.H."/>
            <person name="Matsuura K."/>
            <person name="Barry K."/>
            <person name="Labutti K."/>
            <person name="Kuo R."/>
            <person name="Ohm R.A."/>
            <person name="Bhattacharya S.S."/>
            <person name="Shirouzu T."/>
            <person name="Yoshinaga Y."/>
            <person name="Martin F.M."/>
            <person name="Grigoriev I.V."/>
            <person name="Hibbett D.S."/>
        </authorList>
    </citation>
    <scope>NUCLEOTIDE SEQUENCE [LARGE SCALE GENOMIC DNA]</scope>
    <source>
        <strain evidence="1 2">HHB14362 ss-1</strain>
    </source>
</reference>
<dbReference type="InParanoid" id="A0A165NHM4"/>
<organism evidence="1 2">
    <name type="scientific">Neolentinus lepideus HHB14362 ss-1</name>
    <dbReference type="NCBI Taxonomy" id="1314782"/>
    <lineage>
        <taxon>Eukaryota</taxon>
        <taxon>Fungi</taxon>
        <taxon>Dikarya</taxon>
        <taxon>Basidiomycota</taxon>
        <taxon>Agaricomycotina</taxon>
        <taxon>Agaricomycetes</taxon>
        <taxon>Gloeophyllales</taxon>
        <taxon>Gloeophyllaceae</taxon>
        <taxon>Neolentinus</taxon>
    </lineage>
</organism>
<protein>
    <recommendedName>
        <fullName evidence="3">Reverse transcriptase RNase H-like domain-containing protein</fullName>
    </recommendedName>
</protein>
<dbReference type="AlphaFoldDB" id="A0A165NHM4"/>
<sequence>MTQKKLSPRQLRWLDVLNEFDFKITYIKGNTNIFADALSRIYSNDGPDSQQALSEYLSPDSIEEENVNRV</sequence>
<name>A0A165NHM4_9AGAM</name>
<evidence type="ECO:0000313" key="1">
    <source>
        <dbReference type="EMBL" id="KZT19655.1"/>
    </source>
</evidence>
<keyword evidence="2" id="KW-1185">Reference proteome</keyword>
<dbReference type="OrthoDB" id="3042917at2759"/>
<dbReference type="Proteomes" id="UP000076761">
    <property type="component" value="Unassembled WGS sequence"/>
</dbReference>
<evidence type="ECO:0008006" key="3">
    <source>
        <dbReference type="Google" id="ProtNLM"/>
    </source>
</evidence>
<accession>A0A165NHM4</accession>
<gene>
    <name evidence="1" type="ORF">NEOLEDRAFT_1077407</name>
</gene>